<reference evidence="1 2" key="1">
    <citation type="submission" date="2016-11" db="EMBL/GenBank/DDBJ databases">
        <title>The macronuclear genome of Stentor coeruleus: a giant cell with tiny introns.</title>
        <authorList>
            <person name="Slabodnick M."/>
            <person name="Ruby J.G."/>
            <person name="Reiff S.B."/>
            <person name="Swart E.C."/>
            <person name="Gosai S."/>
            <person name="Prabakaran S."/>
            <person name="Witkowska E."/>
            <person name="Larue G.E."/>
            <person name="Fisher S."/>
            <person name="Freeman R.M."/>
            <person name="Gunawardena J."/>
            <person name="Chu W."/>
            <person name="Stover N.A."/>
            <person name="Gregory B.D."/>
            <person name="Nowacki M."/>
            <person name="Derisi J."/>
            <person name="Roy S.W."/>
            <person name="Marshall W.F."/>
            <person name="Sood P."/>
        </authorList>
    </citation>
    <scope>NUCLEOTIDE SEQUENCE [LARGE SCALE GENOMIC DNA]</scope>
    <source>
        <strain evidence="1">WM001</strain>
    </source>
</reference>
<dbReference type="AlphaFoldDB" id="A0A1R2ALH6"/>
<evidence type="ECO:0000313" key="2">
    <source>
        <dbReference type="Proteomes" id="UP000187209"/>
    </source>
</evidence>
<dbReference type="OrthoDB" id="283797at2759"/>
<evidence type="ECO:0000313" key="1">
    <source>
        <dbReference type="EMBL" id="OMJ65388.1"/>
    </source>
</evidence>
<protein>
    <submittedName>
        <fullName evidence="1">Uncharacterized protein</fullName>
    </submittedName>
</protein>
<gene>
    <name evidence="1" type="ORF">SteCoe_38321</name>
</gene>
<keyword evidence="2" id="KW-1185">Reference proteome</keyword>
<comment type="caution">
    <text evidence="1">The sequence shown here is derived from an EMBL/GenBank/DDBJ whole genome shotgun (WGS) entry which is preliminary data.</text>
</comment>
<proteinExistence type="predicted"/>
<dbReference type="Proteomes" id="UP000187209">
    <property type="component" value="Unassembled WGS sequence"/>
</dbReference>
<dbReference type="EMBL" id="MPUH01002172">
    <property type="protein sequence ID" value="OMJ65388.1"/>
    <property type="molecule type" value="Genomic_DNA"/>
</dbReference>
<accession>A0A1R2ALH6</accession>
<sequence length="128" mass="15512">MVYHVDTSGNHKYEKIVLPPYTYGSLNSPEAIEKFYKFSVYSLNRNKRNDLDNYLRFKTITLGDYILGIYYTFNVLTRSFDPFFYKPEYFYRKDQEELFLNLQSPNKTETILRIVENLEGQLKRWFNL</sequence>
<name>A0A1R2ALH6_9CILI</name>
<organism evidence="1 2">
    <name type="scientific">Stentor coeruleus</name>
    <dbReference type="NCBI Taxonomy" id="5963"/>
    <lineage>
        <taxon>Eukaryota</taxon>
        <taxon>Sar</taxon>
        <taxon>Alveolata</taxon>
        <taxon>Ciliophora</taxon>
        <taxon>Postciliodesmatophora</taxon>
        <taxon>Heterotrichea</taxon>
        <taxon>Heterotrichida</taxon>
        <taxon>Stentoridae</taxon>
        <taxon>Stentor</taxon>
    </lineage>
</organism>